<evidence type="ECO:0000313" key="1">
    <source>
        <dbReference type="EMBL" id="AJC11497.1"/>
    </source>
</evidence>
<dbReference type="EMBL" id="CP009302">
    <property type="protein sequence ID" value="AJC11497.1"/>
    <property type="molecule type" value="Genomic_DNA"/>
</dbReference>
<dbReference type="AlphaFoldDB" id="A0A0A8B8S5"/>
<dbReference type="Pfam" id="PF00702">
    <property type="entry name" value="Hydrolase"/>
    <property type="match status" value="1"/>
</dbReference>
<reference evidence="1 2" key="2">
    <citation type="journal article" date="2015" name="Genome Announc.">
        <title>Complete Genome Sequence of Coriobacteriaceae Strain 68-1-3, a Novel Mucus-Degrading Isolate from the Swine Intestinal Tract.</title>
        <authorList>
            <person name="Looft T."/>
            <person name="Bayles D.O."/>
            <person name="Alt D.P."/>
            <person name="Stanton T.B."/>
        </authorList>
    </citation>
    <scope>NUCLEOTIDE SEQUENCE [LARGE SCALE GENOMIC DNA]</scope>
    <source>
        <strain evidence="1 2">68-1-3</strain>
    </source>
</reference>
<organism evidence="1 2">
    <name type="scientific">Berryella intestinalis</name>
    <dbReference type="NCBI Taxonomy" id="1531429"/>
    <lineage>
        <taxon>Bacteria</taxon>
        <taxon>Bacillati</taxon>
        <taxon>Actinomycetota</taxon>
        <taxon>Coriobacteriia</taxon>
        <taxon>Eggerthellales</taxon>
        <taxon>Eggerthellaceae</taxon>
        <taxon>Berryella</taxon>
    </lineage>
</organism>
<name>A0A0A8B8S5_9ACTN</name>
<proteinExistence type="predicted"/>
<dbReference type="Proteomes" id="UP000031121">
    <property type="component" value="Chromosome"/>
</dbReference>
<dbReference type="InterPro" id="IPR036412">
    <property type="entry name" value="HAD-like_sf"/>
</dbReference>
<protein>
    <recommendedName>
        <fullName evidence="3">HAD family hydrolase</fullName>
    </recommendedName>
</protein>
<evidence type="ECO:0008006" key="3">
    <source>
        <dbReference type="Google" id="ProtNLM"/>
    </source>
</evidence>
<dbReference type="KEGG" id="cbac:JI75_01130"/>
<dbReference type="HOGENOM" id="CLU_064956_1_0_11"/>
<accession>A0A0A8B8S5</accession>
<dbReference type="InterPro" id="IPR023214">
    <property type="entry name" value="HAD_sf"/>
</dbReference>
<evidence type="ECO:0000313" key="2">
    <source>
        <dbReference type="Proteomes" id="UP000031121"/>
    </source>
</evidence>
<sequence>MDLRAVFFDLDGTLLPMDLDEFLKCYFGSIAGFMARSGADPADFERGLSAGIAAMRDHGLDTTNDQEFWGAFMRYNDGYWSDWVDRFDAYYREVFPEVGRMVSPDPNAARAVRVLAEKGYPLLLTTMPLFPPAAVDERLRWAGLDPALFKRTTCFDNSRSTKPHAAYFVENMLAADVPAEKVLMVGNNTVEDLACCALGSDAFLVTDNLLNPDGFDVASVRNGTLEEFASWVERLPVCSNPAAPIERGAVDPTFTGAALARLDMARREGADA</sequence>
<dbReference type="STRING" id="1531429.JI75_01130"/>
<reference evidence="2" key="1">
    <citation type="submission" date="2014-08" db="EMBL/GenBank/DDBJ databases">
        <title>Coriobacteriaceae sp. complete genome.</title>
        <authorList>
            <person name="Looft T."/>
            <person name="Bayles D.O."/>
            <person name="Stanton T.B."/>
        </authorList>
    </citation>
    <scope>NUCLEOTIDE SEQUENCE [LARGE SCALE GENOMIC DNA]</scope>
    <source>
        <strain evidence="2">68-1-3</strain>
    </source>
</reference>
<dbReference type="Gene3D" id="3.40.50.1000">
    <property type="entry name" value="HAD superfamily/HAD-like"/>
    <property type="match status" value="1"/>
</dbReference>
<keyword evidence="2" id="KW-1185">Reference proteome</keyword>
<dbReference type="SUPFAM" id="SSF56784">
    <property type="entry name" value="HAD-like"/>
    <property type="match status" value="1"/>
</dbReference>
<gene>
    <name evidence="1" type="ORF">JI75_01130</name>
</gene>